<proteinExistence type="predicted"/>
<accession>A0ABD3F335</accession>
<dbReference type="Proteomes" id="UP001632037">
    <property type="component" value="Unassembled WGS sequence"/>
</dbReference>
<comment type="caution">
    <text evidence="1">The sequence shown here is derived from an EMBL/GenBank/DDBJ whole genome shotgun (WGS) entry which is preliminary data.</text>
</comment>
<reference evidence="1 2" key="1">
    <citation type="submission" date="2024-09" db="EMBL/GenBank/DDBJ databases">
        <title>Genome sequencing and assembly of Phytophthora oleae, isolate VK10A, causative agent of rot of olive drupes.</title>
        <authorList>
            <person name="Conti Taguali S."/>
            <person name="Riolo M."/>
            <person name="La Spada F."/>
            <person name="Cacciola S.O."/>
            <person name="Dionisio G."/>
        </authorList>
    </citation>
    <scope>NUCLEOTIDE SEQUENCE [LARGE SCALE GENOMIC DNA]</scope>
    <source>
        <strain evidence="1 2">VK10A</strain>
    </source>
</reference>
<gene>
    <name evidence="1" type="ORF">V7S43_013742</name>
</gene>
<keyword evidence="2" id="KW-1185">Reference proteome</keyword>
<sequence length="104" mass="12127">MHLAIANAFELGYRRIEWRCDSCNLSSRGAATRFGFTYEGLFRQAFVYRGRNRDSTWFSIIDSDWESGIKDTFERWLVNSNFNDEGKQKLRLSELTAPVVHAKP</sequence>
<organism evidence="1 2">
    <name type="scientific">Phytophthora oleae</name>
    <dbReference type="NCBI Taxonomy" id="2107226"/>
    <lineage>
        <taxon>Eukaryota</taxon>
        <taxon>Sar</taxon>
        <taxon>Stramenopiles</taxon>
        <taxon>Oomycota</taxon>
        <taxon>Peronosporomycetes</taxon>
        <taxon>Peronosporales</taxon>
        <taxon>Peronosporaceae</taxon>
        <taxon>Phytophthora</taxon>
    </lineage>
</organism>
<dbReference type="Gene3D" id="3.40.630.30">
    <property type="match status" value="1"/>
</dbReference>
<evidence type="ECO:0008006" key="3">
    <source>
        <dbReference type="Google" id="ProtNLM"/>
    </source>
</evidence>
<dbReference type="PANTHER" id="PTHR43441">
    <property type="entry name" value="RIBOSOMAL-PROTEIN-SERINE ACETYLTRANSFERASE"/>
    <property type="match status" value="1"/>
</dbReference>
<dbReference type="InterPro" id="IPR016181">
    <property type="entry name" value="Acyl_CoA_acyltransferase"/>
</dbReference>
<evidence type="ECO:0000313" key="2">
    <source>
        <dbReference type="Proteomes" id="UP001632037"/>
    </source>
</evidence>
<dbReference type="EMBL" id="JBIMZQ010000037">
    <property type="protein sequence ID" value="KAL3661133.1"/>
    <property type="molecule type" value="Genomic_DNA"/>
</dbReference>
<evidence type="ECO:0000313" key="1">
    <source>
        <dbReference type="EMBL" id="KAL3661133.1"/>
    </source>
</evidence>
<name>A0ABD3F335_9STRA</name>
<dbReference type="AlphaFoldDB" id="A0ABD3F335"/>
<dbReference type="InterPro" id="IPR051908">
    <property type="entry name" value="Ribosomal_N-acetyltransferase"/>
</dbReference>
<dbReference type="SUPFAM" id="SSF55729">
    <property type="entry name" value="Acyl-CoA N-acyltransferases (Nat)"/>
    <property type="match status" value="1"/>
</dbReference>
<dbReference type="PANTHER" id="PTHR43441:SF2">
    <property type="entry name" value="FAMILY ACETYLTRANSFERASE, PUTATIVE (AFU_ORTHOLOGUE AFUA_7G00850)-RELATED"/>
    <property type="match status" value="1"/>
</dbReference>
<protein>
    <recommendedName>
        <fullName evidence="3">N-acetyltransferase domain-containing protein</fullName>
    </recommendedName>
</protein>